<dbReference type="Gene3D" id="3.30.230.10">
    <property type="match status" value="1"/>
</dbReference>
<dbReference type="SUPFAM" id="SSF52540">
    <property type="entry name" value="P-loop containing nucleoside triphosphate hydrolases"/>
    <property type="match status" value="1"/>
</dbReference>
<dbReference type="Gene3D" id="1.20.58.1480">
    <property type="match status" value="1"/>
</dbReference>
<dbReference type="PANTHER" id="PTHR43718">
    <property type="entry name" value="LON PROTEASE"/>
    <property type="match status" value="1"/>
</dbReference>
<dbReference type="HAMAP" id="MF_03120">
    <property type="entry name" value="lonm_euk"/>
    <property type="match status" value="1"/>
</dbReference>
<dbReference type="Gene3D" id="1.10.8.60">
    <property type="match status" value="1"/>
</dbReference>
<feature type="domain" description="Lon N-terminal" evidence="16">
    <location>
        <begin position="194"/>
        <end position="452"/>
    </location>
</feature>
<feature type="region of interest" description="Disordered" evidence="14">
    <location>
        <begin position="100"/>
        <end position="189"/>
    </location>
</feature>
<feature type="region of interest" description="Disordered" evidence="14">
    <location>
        <begin position="295"/>
        <end position="337"/>
    </location>
</feature>
<keyword evidence="9 11" id="KW-0496">Mitochondrion</keyword>
<evidence type="ECO:0000256" key="9">
    <source>
        <dbReference type="ARBA" id="ARBA00023128"/>
    </source>
</evidence>
<feature type="active site" evidence="11 12">
    <location>
        <position position="1038"/>
    </location>
</feature>
<dbReference type="EMBL" id="UFAJ01000145">
    <property type="protein sequence ID" value="SSD59461.1"/>
    <property type="molecule type" value="Genomic_DNA"/>
</dbReference>
<dbReference type="InterPro" id="IPR020568">
    <property type="entry name" value="Ribosomal_Su5_D2-typ_SF"/>
</dbReference>
<dbReference type="InterPro" id="IPR014721">
    <property type="entry name" value="Ribsml_uS5_D2-typ_fold_subgr"/>
</dbReference>
<dbReference type="Proteomes" id="UP000262825">
    <property type="component" value="Unassembled WGS sequence"/>
</dbReference>
<dbReference type="PRINTS" id="PR00830">
    <property type="entry name" value="ENDOLAPTASE"/>
</dbReference>
<keyword evidence="8 11" id="KW-0238">DNA-binding</keyword>
<dbReference type="Pfam" id="PF00004">
    <property type="entry name" value="AAA"/>
    <property type="match status" value="1"/>
</dbReference>
<evidence type="ECO:0000256" key="5">
    <source>
        <dbReference type="ARBA" id="ARBA00022825"/>
    </source>
</evidence>
<comment type="catalytic activity">
    <reaction evidence="10 11">
        <text>Hydrolysis of proteins in presence of ATP.</text>
        <dbReference type="EC" id="3.4.21.53"/>
    </reaction>
</comment>
<dbReference type="InterPro" id="IPR008268">
    <property type="entry name" value="Peptidase_S16_AS"/>
</dbReference>
<name>A0A376B473_9ASCO</name>
<feature type="active site" evidence="11 12">
    <location>
        <position position="995"/>
    </location>
</feature>
<dbReference type="PROSITE" id="PS51787">
    <property type="entry name" value="LON_N"/>
    <property type="match status" value="1"/>
</dbReference>
<gene>
    <name evidence="11" type="primary">PIM1</name>
    <name evidence="17" type="ORF">SCODWIG_01222</name>
</gene>
<proteinExistence type="inferred from homology"/>
<keyword evidence="6 11" id="KW-0067">ATP-binding</keyword>
<dbReference type="Gene3D" id="3.40.50.300">
    <property type="entry name" value="P-loop containing nucleotide triphosphate hydrolases"/>
    <property type="match status" value="1"/>
</dbReference>
<dbReference type="GO" id="GO:0051131">
    <property type="term" value="P:chaperone-mediated protein complex assembly"/>
    <property type="evidence" value="ECO:0007669"/>
    <property type="project" value="UniProtKB-UniRule"/>
</dbReference>
<dbReference type="Gene3D" id="2.30.130.40">
    <property type="entry name" value="LON domain-like"/>
    <property type="match status" value="1"/>
</dbReference>
<dbReference type="PROSITE" id="PS51786">
    <property type="entry name" value="LON_PROTEOLYTIC"/>
    <property type="match status" value="1"/>
</dbReference>
<keyword evidence="2 11" id="KW-0645">Protease</keyword>
<evidence type="ECO:0000256" key="13">
    <source>
        <dbReference type="RuleBase" id="RU000591"/>
    </source>
</evidence>
<dbReference type="GO" id="GO:0003697">
    <property type="term" value="F:single-stranded DNA binding"/>
    <property type="evidence" value="ECO:0007669"/>
    <property type="project" value="TreeGrafter"/>
</dbReference>
<evidence type="ECO:0000313" key="18">
    <source>
        <dbReference type="Proteomes" id="UP000262825"/>
    </source>
</evidence>
<dbReference type="SUPFAM" id="SSF54211">
    <property type="entry name" value="Ribosomal protein S5 domain 2-like"/>
    <property type="match status" value="1"/>
</dbReference>
<keyword evidence="3 11" id="KW-0547">Nucleotide-binding</keyword>
<keyword evidence="4 11" id="KW-0378">Hydrolase</keyword>
<keyword evidence="7" id="KW-0809">Transit peptide</keyword>
<dbReference type="Pfam" id="PF22667">
    <property type="entry name" value="Lon_lid"/>
    <property type="match status" value="1"/>
</dbReference>
<evidence type="ECO:0000256" key="10">
    <source>
        <dbReference type="ARBA" id="ARBA00050665"/>
    </source>
</evidence>
<dbReference type="InterPro" id="IPR027503">
    <property type="entry name" value="Lonm_euk"/>
</dbReference>
<comment type="subcellular location">
    <subcellularLocation>
        <location evidence="1 11">Mitochondrion matrix</location>
    </subcellularLocation>
</comment>
<dbReference type="GO" id="GO:0007005">
    <property type="term" value="P:mitochondrion organization"/>
    <property type="evidence" value="ECO:0007669"/>
    <property type="project" value="TreeGrafter"/>
</dbReference>
<dbReference type="GO" id="GO:0141164">
    <property type="term" value="P:mitochondrial protein quality control"/>
    <property type="evidence" value="ECO:0007669"/>
    <property type="project" value="UniProtKB-ARBA"/>
</dbReference>
<dbReference type="GO" id="GO:0004252">
    <property type="term" value="F:serine-type endopeptidase activity"/>
    <property type="evidence" value="ECO:0007669"/>
    <property type="project" value="UniProtKB-UniRule"/>
</dbReference>
<evidence type="ECO:0000256" key="7">
    <source>
        <dbReference type="ARBA" id="ARBA00022946"/>
    </source>
</evidence>
<dbReference type="FunFam" id="1.20.5.5270:FF:000001">
    <property type="entry name" value="Lon protease homolog, mitochondrial"/>
    <property type="match status" value="1"/>
</dbReference>
<evidence type="ECO:0000256" key="2">
    <source>
        <dbReference type="ARBA" id="ARBA00022670"/>
    </source>
</evidence>
<feature type="compositionally biased region" description="Basic and acidic residues" evidence="14">
    <location>
        <begin position="116"/>
        <end position="152"/>
    </location>
</feature>
<accession>A0A376B473</accession>
<dbReference type="AlphaFoldDB" id="A0A376B473"/>
<dbReference type="FunFam" id="3.40.50.300:FF:000021">
    <property type="entry name" value="Lon protease homolog"/>
    <property type="match status" value="1"/>
</dbReference>
<protein>
    <recommendedName>
        <fullName evidence="11">Lon protease homolog, mitochondrial</fullName>
        <ecNumber evidence="11">3.4.21.53</ecNumber>
    </recommendedName>
</protein>
<dbReference type="GO" id="GO:0034599">
    <property type="term" value="P:cellular response to oxidative stress"/>
    <property type="evidence" value="ECO:0007669"/>
    <property type="project" value="UniProtKB-UniRule"/>
</dbReference>
<dbReference type="InterPro" id="IPR003593">
    <property type="entry name" value="AAA+_ATPase"/>
</dbReference>
<dbReference type="InterPro" id="IPR054594">
    <property type="entry name" value="Lon_lid"/>
</dbReference>
<evidence type="ECO:0000259" key="16">
    <source>
        <dbReference type="PROSITE" id="PS51787"/>
    </source>
</evidence>
<comment type="subunit">
    <text evidence="11">Homohexamer or homoheptamer. Organized in a ring with a central cavity.</text>
</comment>
<keyword evidence="18" id="KW-1185">Reference proteome</keyword>
<evidence type="ECO:0000256" key="3">
    <source>
        <dbReference type="ARBA" id="ARBA00022741"/>
    </source>
</evidence>
<dbReference type="InterPro" id="IPR003111">
    <property type="entry name" value="Lon_prtase_N"/>
</dbReference>
<feature type="domain" description="Lon proteolytic" evidence="15">
    <location>
        <begin position="903"/>
        <end position="1089"/>
    </location>
</feature>
<evidence type="ECO:0000256" key="11">
    <source>
        <dbReference type="HAMAP-Rule" id="MF_03120"/>
    </source>
</evidence>
<sequence>MKSFLSKAPSNNKLAFARFASTLKNQPLLIKALPNTIPTATPSFDGVITSSPGLLTNLIHEQDKVFHNNRIHNQGSIHKNALMGNLLDKKQPLNQLVIKRANNNNNSDPSTVVKNQENDKKKKEHTEIEKKEETEIEKKENESEITKSDDNNKLPSSSAITQTPPSSGDNGDDPKGKQTTEQFNQQEPAIYPEVLAIPISRRPLFPGFYKPLVVTDSNVIDAIKEMMNRKQPYVACFMLKNPEKDTDVIHSKDEVYDIGVFAQITKIMTTKDEKTDKETMTVLVYPHRRVKLDDLIPPSNVPKSNVAEKVAEQPKISKNDEPEGPSKEDEHIDDESEPTAFLKNFDVTLVNVSDVKDQEYDHKSPVINALTSEILKVFKEISQLNTMFRDQIAAFSVSIQSATTNIFEEPAKLADFAAAVSAGEEQELQDILQSFNVEQRLEKSLMVLKKELMNAELQNKISKDVETKIQKRQREYYLMEQLKGIKAELGIDDGRDKLIQAFKDKASKLKMPENVAKVFNDEVNKLNTLETSMSEFGVVRNYLDWITSLPWGLTSKEQYNISRAKGILDKDHYGMKDVKDRILEFIAVSKLLGKVSGKIICFVGPPGVGKTSIGKSIAHSLNRQFARFSVGGMTDVAEIKGHRRTYIGALPGRIIQSLKKCQTQNPLILIDEIDKIGHGGIHGDPSAALLELLDPEQNNAFLDNYLDIPIDLSKILFVCTANTLDTIPRPLLDRMEVIEVSGYVADEKLRIVKDYLIPMAKKSNGLGNSNVTLTDDAIMALIKYYCRESGVRNLKKHVEKIYRKVALNIVSDLGLEDVPLKEEVSDVVDTIATSTKEEKQGKVVKEEIVKETATESEVEVVAKIDEKIKPLEIPDSVNIIIKESNLKDYVGPSVFTTDRLYETTPPGVVMGLAWTSMGGCSLYIESVLEQPLSHTKHASFERTGHLGDVMKESSRLAYSFTKMYLSKKFPDNRFFERASIHLHCPEGAVPKDGPSAGVTMATSFISLALNKCVDPTVAMTGELTLTGKVLRIGGLKEKAIAAKRSGAKTIIFPKDNLSDWEDLPETVKEGLEPLAADWYDQIYERLFSDITTTEGNKVWESEFKKIEEKEKEKESKHKKL</sequence>
<dbReference type="InterPro" id="IPR003959">
    <property type="entry name" value="ATPase_AAA_core"/>
</dbReference>
<evidence type="ECO:0000313" key="17">
    <source>
        <dbReference type="EMBL" id="SSD59461.1"/>
    </source>
</evidence>
<comment type="function">
    <text evidence="11">ATP-dependent serine protease that mediates the selective degradation of misfolded, unassembled or oxidatively damaged polypeptides as well as certain short-lived regulatory proteins in the mitochondrial matrix. May also have a chaperone function in the assembly of inner membrane protein complexes. Participates in the regulation of mitochondrial gene expression and in the maintenance of the integrity of the mitochondrial genome. Binds to mitochondrial DNA in a site-specific manner.</text>
</comment>
<dbReference type="InterPro" id="IPR015947">
    <property type="entry name" value="PUA-like_sf"/>
</dbReference>
<keyword evidence="5 11" id="KW-0720">Serine protease</keyword>
<dbReference type="Pfam" id="PF02190">
    <property type="entry name" value="LON_substr_bdg"/>
    <property type="match status" value="1"/>
</dbReference>
<feature type="compositionally biased region" description="Polar residues" evidence="14">
    <location>
        <begin position="101"/>
        <end position="115"/>
    </location>
</feature>
<dbReference type="VEuPathDB" id="FungiDB:SCODWIG_01222"/>
<evidence type="ECO:0000256" key="6">
    <source>
        <dbReference type="ARBA" id="ARBA00022840"/>
    </source>
</evidence>
<dbReference type="FunFam" id="1.20.58.1480:FF:000003">
    <property type="entry name" value="Lon protease homolog, mitochondrial"/>
    <property type="match status" value="1"/>
</dbReference>
<dbReference type="GO" id="GO:0043565">
    <property type="term" value="F:sequence-specific DNA binding"/>
    <property type="evidence" value="ECO:0007669"/>
    <property type="project" value="UniProtKB-UniRule"/>
</dbReference>
<dbReference type="GO" id="GO:0070407">
    <property type="term" value="P:oxidation-dependent protein catabolic process"/>
    <property type="evidence" value="ECO:0007669"/>
    <property type="project" value="UniProtKB-UniRule"/>
</dbReference>
<evidence type="ECO:0000256" key="14">
    <source>
        <dbReference type="SAM" id="MobiDB-lite"/>
    </source>
</evidence>
<dbReference type="NCBIfam" id="TIGR00763">
    <property type="entry name" value="lon"/>
    <property type="match status" value="1"/>
</dbReference>
<dbReference type="PROSITE" id="PS01046">
    <property type="entry name" value="LON_SER"/>
    <property type="match status" value="1"/>
</dbReference>
<dbReference type="SMART" id="SM00382">
    <property type="entry name" value="AAA"/>
    <property type="match status" value="1"/>
</dbReference>
<feature type="compositionally biased region" description="Polar residues" evidence="14">
    <location>
        <begin position="153"/>
        <end position="169"/>
    </location>
</feature>
<organism evidence="17 18">
    <name type="scientific">Saccharomycodes ludwigii</name>
    <dbReference type="NCBI Taxonomy" id="36035"/>
    <lineage>
        <taxon>Eukaryota</taxon>
        <taxon>Fungi</taxon>
        <taxon>Dikarya</taxon>
        <taxon>Ascomycota</taxon>
        <taxon>Saccharomycotina</taxon>
        <taxon>Saccharomycetes</taxon>
        <taxon>Saccharomycodales</taxon>
        <taxon>Saccharomycodaceae</taxon>
        <taxon>Saccharomycodes</taxon>
    </lineage>
</organism>
<dbReference type="InterPro" id="IPR027417">
    <property type="entry name" value="P-loop_NTPase"/>
</dbReference>
<dbReference type="EC" id="3.4.21.53" evidence="11"/>
<dbReference type="InterPro" id="IPR046336">
    <property type="entry name" value="Lon_prtase_N_sf"/>
</dbReference>
<dbReference type="CDD" id="cd19500">
    <property type="entry name" value="RecA-like_Lon"/>
    <property type="match status" value="1"/>
</dbReference>
<dbReference type="InterPro" id="IPR004815">
    <property type="entry name" value="Lon_bac/euk-typ"/>
</dbReference>
<reference evidence="18" key="1">
    <citation type="submission" date="2018-06" db="EMBL/GenBank/DDBJ databases">
        <authorList>
            <person name="Guldener U."/>
        </authorList>
    </citation>
    <scope>NUCLEOTIDE SEQUENCE [LARGE SCALE GENOMIC DNA]</scope>
    <source>
        <strain evidence="18">UTAD17</strain>
    </source>
</reference>
<dbReference type="GO" id="GO:0005759">
    <property type="term" value="C:mitochondrial matrix"/>
    <property type="evidence" value="ECO:0007669"/>
    <property type="project" value="UniProtKB-SubCell"/>
</dbReference>
<evidence type="ECO:0000256" key="4">
    <source>
        <dbReference type="ARBA" id="ARBA00022801"/>
    </source>
</evidence>
<evidence type="ECO:0000256" key="1">
    <source>
        <dbReference type="ARBA" id="ARBA00004305"/>
    </source>
</evidence>
<evidence type="ECO:0000256" key="12">
    <source>
        <dbReference type="PROSITE-ProRule" id="PRU01122"/>
    </source>
</evidence>
<feature type="compositionally biased region" description="Basic and acidic residues" evidence="14">
    <location>
        <begin position="309"/>
        <end position="330"/>
    </location>
</feature>
<dbReference type="SUPFAM" id="SSF88697">
    <property type="entry name" value="PUA domain-like"/>
    <property type="match status" value="1"/>
</dbReference>
<dbReference type="GO" id="GO:0005524">
    <property type="term" value="F:ATP binding"/>
    <property type="evidence" value="ECO:0007669"/>
    <property type="project" value="UniProtKB-UniRule"/>
</dbReference>
<dbReference type="InterPro" id="IPR027065">
    <property type="entry name" value="Lon_Prtase"/>
</dbReference>
<feature type="binding site" evidence="11">
    <location>
        <begin position="604"/>
        <end position="611"/>
    </location>
    <ligand>
        <name>ATP</name>
        <dbReference type="ChEBI" id="CHEBI:30616"/>
    </ligand>
</feature>
<dbReference type="GO" id="GO:0004176">
    <property type="term" value="F:ATP-dependent peptidase activity"/>
    <property type="evidence" value="ECO:0007669"/>
    <property type="project" value="UniProtKB-UniRule"/>
</dbReference>
<dbReference type="FunFam" id="2.30.130.40:FF:000010">
    <property type="entry name" value="Lon protease homolog, mitochondrial"/>
    <property type="match status" value="1"/>
</dbReference>
<evidence type="ECO:0000259" key="15">
    <source>
        <dbReference type="PROSITE" id="PS51786"/>
    </source>
</evidence>
<dbReference type="PANTHER" id="PTHR43718:SF2">
    <property type="entry name" value="LON PROTEASE HOMOLOG, MITOCHONDRIAL"/>
    <property type="match status" value="1"/>
</dbReference>
<dbReference type="FunFam" id="3.30.230.10:FF:000015">
    <property type="entry name" value="Lon protease homolog, mitochondrial"/>
    <property type="match status" value="1"/>
</dbReference>
<dbReference type="InterPro" id="IPR008269">
    <property type="entry name" value="Lon_proteolytic"/>
</dbReference>
<evidence type="ECO:0000256" key="8">
    <source>
        <dbReference type="ARBA" id="ARBA00023125"/>
    </source>
</evidence>
<dbReference type="SMART" id="SM00464">
    <property type="entry name" value="LON"/>
    <property type="match status" value="1"/>
</dbReference>
<dbReference type="Gene3D" id="1.20.5.5270">
    <property type="match status" value="1"/>
</dbReference>
<dbReference type="Pfam" id="PF05362">
    <property type="entry name" value="Lon_C"/>
    <property type="match status" value="1"/>
</dbReference>
<comment type="similarity">
    <text evidence="11 12 13">Belongs to the peptidase S16 family.</text>
</comment>
<dbReference type="GO" id="GO:0016887">
    <property type="term" value="F:ATP hydrolysis activity"/>
    <property type="evidence" value="ECO:0007669"/>
    <property type="project" value="UniProtKB-UniRule"/>
</dbReference>